<dbReference type="InterPro" id="IPR001647">
    <property type="entry name" value="HTH_TetR"/>
</dbReference>
<dbReference type="GO" id="GO:0000976">
    <property type="term" value="F:transcription cis-regulatory region binding"/>
    <property type="evidence" value="ECO:0007669"/>
    <property type="project" value="TreeGrafter"/>
</dbReference>
<evidence type="ECO:0000313" key="6">
    <source>
        <dbReference type="EMBL" id="AGA31246.1"/>
    </source>
</evidence>
<dbReference type="PANTHER" id="PTHR30055">
    <property type="entry name" value="HTH-TYPE TRANSCRIPTIONAL REGULATOR RUTR"/>
    <property type="match status" value="1"/>
</dbReference>
<dbReference type="InterPro" id="IPR009057">
    <property type="entry name" value="Homeodomain-like_sf"/>
</dbReference>
<evidence type="ECO:0000313" key="7">
    <source>
        <dbReference type="Proteomes" id="UP000010798"/>
    </source>
</evidence>
<evidence type="ECO:0000256" key="3">
    <source>
        <dbReference type="ARBA" id="ARBA00023163"/>
    </source>
</evidence>
<dbReference type="OrthoDB" id="116240at2"/>
<feature type="DNA-binding region" description="H-T-H motif" evidence="4">
    <location>
        <begin position="35"/>
        <end position="54"/>
    </location>
</feature>
<proteinExistence type="predicted"/>
<dbReference type="SUPFAM" id="SSF46689">
    <property type="entry name" value="Homeodomain-like"/>
    <property type="match status" value="1"/>
</dbReference>
<keyword evidence="3" id="KW-0804">Transcription</keyword>
<dbReference type="Gene3D" id="1.10.357.10">
    <property type="entry name" value="Tetracycline Repressor, domain 2"/>
    <property type="match status" value="1"/>
</dbReference>
<dbReference type="InterPro" id="IPR041467">
    <property type="entry name" value="Sco4008_C"/>
</dbReference>
<feature type="domain" description="HTH tetR-type" evidence="5">
    <location>
        <begin position="12"/>
        <end position="72"/>
    </location>
</feature>
<dbReference type="PRINTS" id="PR00455">
    <property type="entry name" value="HTHTETR"/>
</dbReference>
<evidence type="ECO:0000256" key="2">
    <source>
        <dbReference type="ARBA" id="ARBA00023125"/>
    </source>
</evidence>
<organism evidence="6 7">
    <name type="scientific">Singulisphaera acidiphila (strain ATCC BAA-1392 / DSM 18658 / VKM B-2454 / MOB10)</name>
    <dbReference type="NCBI Taxonomy" id="886293"/>
    <lineage>
        <taxon>Bacteria</taxon>
        <taxon>Pseudomonadati</taxon>
        <taxon>Planctomycetota</taxon>
        <taxon>Planctomycetia</taxon>
        <taxon>Isosphaerales</taxon>
        <taxon>Isosphaeraceae</taxon>
        <taxon>Singulisphaera</taxon>
    </lineage>
</organism>
<dbReference type="GO" id="GO:0003700">
    <property type="term" value="F:DNA-binding transcription factor activity"/>
    <property type="evidence" value="ECO:0007669"/>
    <property type="project" value="TreeGrafter"/>
</dbReference>
<dbReference type="PROSITE" id="PS50977">
    <property type="entry name" value="HTH_TETR_2"/>
    <property type="match status" value="1"/>
</dbReference>
<dbReference type="InterPro" id="IPR023772">
    <property type="entry name" value="DNA-bd_HTH_TetR-type_CS"/>
</dbReference>
<dbReference type="AlphaFoldDB" id="L0DS70"/>
<dbReference type="Proteomes" id="UP000010798">
    <property type="component" value="Chromosome"/>
</dbReference>
<dbReference type="SUPFAM" id="SSF48498">
    <property type="entry name" value="Tetracyclin repressor-like, C-terminal domain"/>
    <property type="match status" value="1"/>
</dbReference>
<reference evidence="6 7" key="1">
    <citation type="submission" date="2012-02" db="EMBL/GenBank/DDBJ databases">
        <title>Complete sequence of chromosome of Singulisphaera acidiphila DSM 18658.</title>
        <authorList>
            <consortium name="US DOE Joint Genome Institute (JGI-PGF)"/>
            <person name="Lucas S."/>
            <person name="Copeland A."/>
            <person name="Lapidus A."/>
            <person name="Glavina del Rio T."/>
            <person name="Dalin E."/>
            <person name="Tice H."/>
            <person name="Bruce D."/>
            <person name="Goodwin L."/>
            <person name="Pitluck S."/>
            <person name="Peters L."/>
            <person name="Ovchinnikova G."/>
            <person name="Chertkov O."/>
            <person name="Kyrpides N."/>
            <person name="Mavromatis K."/>
            <person name="Ivanova N."/>
            <person name="Brettin T."/>
            <person name="Detter J.C."/>
            <person name="Han C."/>
            <person name="Larimer F."/>
            <person name="Land M."/>
            <person name="Hauser L."/>
            <person name="Markowitz V."/>
            <person name="Cheng J.-F."/>
            <person name="Hugenholtz P."/>
            <person name="Woyke T."/>
            <person name="Wu D."/>
            <person name="Tindall B."/>
            <person name="Pomrenke H."/>
            <person name="Brambilla E."/>
            <person name="Klenk H.-P."/>
            <person name="Eisen J.A."/>
        </authorList>
    </citation>
    <scope>NUCLEOTIDE SEQUENCE [LARGE SCALE GENOMIC DNA]</scope>
    <source>
        <strain evidence="7">ATCC BAA-1392 / DSM 18658 / VKM B-2454 / MOB10</strain>
    </source>
</reference>
<dbReference type="InterPro" id="IPR050109">
    <property type="entry name" value="HTH-type_TetR-like_transc_reg"/>
</dbReference>
<name>L0DS70_SINAD</name>
<gene>
    <name evidence="6" type="ordered locus">Sinac_7198</name>
</gene>
<evidence type="ECO:0000256" key="1">
    <source>
        <dbReference type="ARBA" id="ARBA00023015"/>
    </source>
</evidence>
<dbReference type="eggNOG" id="COG1309">
    <property type="taxonomic scope" value="Bacteria"/>
</dbReference>
<dbReference type="KEGG" id="saci:Sinac_7198"/>
<evidence type="ECO:0000259" key="5">
    <source>
        <dbReference type="PROSITE" id="PS50977"/>
    </source>
</evidence>
<dbReference type="Pfam" id="PF00440">
    <property type="entry name" value="TetR_N"/>
    <property type="match status" value="1"/>
</dbReference>
<dbReference type="Pfam" id="PF17926">
    <property type="entry name" value="TetR_C_21"/>
    <property type="match status" value="1"/>
</dbReference>
<sequence>MTDECHRGRDAESTRATVIDAAGRLFAERGFAATSMRDISAASGISHPLIHHHFGSKEDLYVAVKRHMVEGYARRFPVAARATNRPLSVRAEMRRLMTYLSENEVMFRLCAWARLEGDIKVWPGEPDLLDTLRSRIKAAQRRHLIRTDLDPATLSLMILGLIYFWVENRAHFAERFKGTIDDDSFLRQAIALVEQGVKPCANSPKPAAEA</sequence>
<accession>L0DS70</accession>
<dbReference type="HOGENOM" id="CLU_069356_1_2_0"/>
<dbReference type="PANTHER" id="PTHR30055:SF234">
    <property type="entry name" value="HTH-TYPE TRANSCRIPTIONAL REGULATOR BETI"/>
    <property type="match status" value="1"/>
</dbReference>
<dbReference type="RefSeq" id="WP_015250317.1">
    <property type="nucleotide sequence ID" value="NC_019892.1"/>
</dbReference>
<evidence type="ECO:0000256" key="4">
    <source>
        <dbReference type="PROSITE-ProRule" id="PRU00335"/>
    </source>
</evidence>
<dbReference type="PROSITE" id="PS01081">
    <property type="entry name" value="HTH_TETR_1"/>
    <property type="match status" value="1"/>
</dbReference>
<dbReference type="STRING" id="886293.Sinac_7198"/>
<dbReference type="EMBL" id="CP003364">
    <property type="protein sequence ID" value="AGA31246.1"/>
    <property type="molecule type" value="Genomic_DNA"/>
</dbReference>
<keyword evidence="1" id="KW-0805">Transcription regulation</keyword>
<protein>
    <submittedName>
        <fullName evidence="6">Transcriptional regulator</fullName>
    </submittedName>
</protein>
<dbReference type="InterPro" id="IPR036271">
    <property type="entry name" value="Tet_transcr_reg_TetR-rel_C_sf"/>
</dbReference>
<keyword evidence="2 4" id="KW-0238">DNA-binding</keyword>
<keyword evidence="7" id="KW-1185">Reference proteome</keyword>